<organism evidence="3">
    <name type="scientific">Triticum aestivum</name>
    <name type="common">Wheat</name>
    <dbReference type="NCBI Taxonomy" id="4565"/>
    <lineage>
        <taxon>Eukaryota</taxon>
        <taxon>Viridiplantae</taxon>
        <taxon>Streptophyta</taxon>
        <taxon>Embryophyta</taxon>
        <taxon>Tracheophyta</taxon>
        <taxon>Spermatophyta</taxon>
        <taxon>Magnoliopsida</taxon>
        <taxon>Liliopsida</taxon>
        <taxon>Poales</taxon>
        <taxon>Poaceae</taxon>
        <taxon>BOP clade</taxon>
        <taxon>Pooideae</taxon>
        <taxon>Triticodae</taxon>
        <taxon>Triticeae</taxon>
        <taxon>Triticinae</taxon>
        <taxon>Triticum</taxon>
    </lineage>
</organism>
<dbReference type="SMR" id="A0A3B6QCM8"/>
<dbReference type="Gene3D" id="1.20.1280.50">
    <property type="match status" value="1"/>
</dbReference>
<dbReference type="Gramene" id="TraesSTA6D03G03650740.1">
    <property type="protein sequence ID" value="TraesSTA6D03G03650740.1.CDS1"/>
    <property type="gene ID" value="TraesSTA6D03G03650740"/>
</dbReference>
<reference evidence="3" key="2">
    <citation type="submission" date="2018-10" db="UniProtKB">
        <authorList>
            <consortium name="EnsemblPlants"/>
        </authorList>
    </citation>
    <scope>IDENTIFICATION</scope>
</reference>
<dbReference type="Gramene" id="TraesMAC6D03G03657810.1">
    <property type="protein sequence ID" value="TraesMAC6D03G03657810.1.CDS1"/>
    <property type="gene ID" value="TraesMAC6D03G03657810"/>
</dbReference>
<proteinExistence type="predicted"/>
<feature type="domain" description="F-box protein AT5G49610-like beta-propeller" evidence="2">
    <location>
        <begin position="117"/>
        <end position="378"/>
    </location>
</feature>
<evidence type="ECO:0000259" key="1">
    <source>
        <dbReference type="Pfam" id="PF12937"/>
    </source>
</evidence>
<dbReference type="AlphaFoldDB" id="A0A3B6QCM8"/>
<dbReference type="PANTHER" id="PTHR32133">
    <property type="entry name" value="OS07G0120400 PROTEIN"/>
    <property type="match status" value="1"/>
</dbReference>
<evidence type="ECO:0000313" key="4">
    <source>
        <dbReference type="Proteomes" id="UP000019116"/>
    </source>
</evidence>
<dbReference type="Gramene" id="TraesCS6D02G055700.1">
    <property type="protein sequence ID" value="TraesCS6D02G055700.1.cds1"/>
    <property type="gene ID" value="TraesCS6D02G055700"/>
</dbReference>
<name>A0A3B6QCM8_WHEAT</name>
<dbReference type="Gramene" id="TraesWEE_scaffold_041541_01G000100.1">
    <property type="protein sequence ID" value="TraesWEE_scaffold_041541_01G000100.1"/>
    <property type="gene ID" value="TraesWEE_scaffold_041541_01G000100"/>
</dbReference>
<dbReference type="SUPFAM" id="SSF81383">
    <property type="entry name" value="F-box domain"/>
    <property type="match status" value="1"/>
</dbReference>
<dbReference type="Gramene" id="TraesCS6D03G0114700.1">
    <property type="protein sequence ID" value="TraesCS6D03G0114700.1.CDS1"/>
    <property type="gene ID" value="TraesCS6D03G0114700"/>
</dbReference>
<dbReference type="STRING" id="4565.A0A3B6QCM8"/>
<dbReference type="Gramene" id="TraesCLE_scaffold_013811_01G000200.1">
    <property type="protein sequence ID" value="TraesCLE_scaffold_013811_01G000200.1"/>
    <property type="gene ID" value="TraesCLE_scaffold_013811_01G000200"/>
</dbReference>
<dbReference type="EnsemblPlants" id="TraesCS6D02G055700.1">
    <property type="protein sequence ID" value="TraesCS6D02G055700.1.cds1"/>
    <property type="gene ID" value="TraesCS6D02G055700"/>
</dbReference>
<dbReference type="PANTHER" id="PTHR32133:SF320">
    <property type="entry name" value="F-BOX DOMAIN-CONTAINING PROTEIN"/>
    <property type="match status" value="1"/>
</dbReference>
<dbReference type="Gramene" id="TraesJUL6D03G03690680.1">
    <property type="protein sequence ID" value="TraesJUL6D03G03690680.1.CDS1"/>
    <property type="gene ID" value="TraesJUL6D03G03690680"/>
</dbReference>
<dbReference type="InterPro" id="IPR056594">
    <property type="entry name" value="AT5G49610-like_b-prop"/>
</dbReference>
<dbReference type="Pfam" id="PF23635">
    <property type="entry name" value="Beta-prop_AT5G49610-like"/>
    <property type="match status" value="1"/>
</dbReference>
<dbReference type="OMA" id="PSPDWCF"/>
<dbReference type="Gramene" id="TraesROB_scaffold_046892_01G000100.1">
    <property type="protein sequence ID" value="TraesROB_scaffold_046892_01G000100.1"/>
    <property type="gene ID" value="TraesROB_scaffold_046892_01G000100"/>
</dbReference>
<dbReference type="SUPFAM" id="SSF50969">
    <property type="entry name" value="YVTN repeat-like/Quinoprotein amine dehydrogenase"/>
    <property type="match status" value="1"/>
</dbReference>
<dbReference type="Gramene" id="TraesCAD_scaffold_044828_01G000200.1">
    <property type="protein sequence ID" value="TraesCAD_scaffold_044828_01G000200.1"/>
    <property type="gene ID" value="TraesCAD_scaffold_044828_01G000200"/>
</dbReference>
<evidence type="ECO:0000313" key="3">
    <source>
        <dbReference type="EnsemblPlants" id="TraesCS6D02G055700.1.cds1"/>
    </source>
</evidence>
<dbReference type="OrthoDB" id="699930at2759"/>
<reference evidence="3" key="1">
    <citation type="submission" date="2018-08" db="EMBL/GenBank/DDBJ databases">
        <authorList>
            <person name="Rossello M."/>
        </authorList>
    </citation>
    <scope>NUCLEOTIDE SEQUENCE [LARGE SCALE GENOMIC DNA]</scope>
    <source>
        <strain evidence="3">cv. Chinese Spring</strain>
    </source>
</reference>
<protein>
    <submittedName>
        <fullName evidence="3">Uncharacterized protein</fullName>
    </submittedName>
</protein>
<sequence length="399" mass="44360">MSREEGEMSSSLLRPHPRAPLEVDDLLSEILLRLPPDPSSLPRASAVCRRWRLLVSDPGFSRRFRRHHHRNPPIIGFYDSNLRDLSFVPTLKAPNRVSPGRLSLRRHRDDQYFTPLGCRHGLVLICIGNSEPLKRHVLVWNPVTGEQHRQGTPPGFDTGKHFNGAVLRAAADVDHFQVVLVGNGDQKRAVASVYSSDTGVWSNLVSTSTSLPLMSSTDPSPDWCFNGLSFDPAVLVRNSLYWLLGADSVGILEYDLERRSLDVIGLPVRMPTGCAIGSNNRFSVVQAEDGGLGFLSLSGFSAHLWQRKTEYNGAASWVIEKTIKLDTLLKIPVDPKKEGPFILVIGFAEDNNTVFLGTIIGVVMLHLESLQFEKLQSRSASTYYPFESVYDACNNTTLQ</sequence>
<dbReference type="Gramene" id="TraesARI6D03G03623220.1">
    <property type="protein sequence ID" value="TraesARI6D03G03623220.1.CDS1"/>
    <property type="gene ID" value="TraesARI6D03G03623220"/>
</dbReference>
<evidence type="ECO:0000259" key="2">
    <source>
        <dbReference type="Pfam" id="PF23635"/>
    </source>
</evidence>
<keyword evidence="4" id="KW-1185">Reference proteome</keyword>
<dbReference type="InterPro" id="IPR001810">
    <property type="entry name" value="F-box_dom"/>
</dbReference>
<dbReference type="InterPro" id="IPR011044">
    <property type="entry name" value="Quino_amine_DH_bsu"/>
</dbReference>
<feature type="domain" description="F-box" evidence="1">
    <location>
        <begin position="24"/>
        <end position="64"/>
    </location>
</feature>
<dbReference type="Gramene" id="TraesJAGUn03G04493140.1">
    <property type="protein sequence ID" value="TraesJAGUn03G04493140.1.CDS1"/>
    <property type="gene ID" value="TraesJAGUn03G04493140"/>
</dbReference>
<dbReference type="Gramene" id="TraesLAC6D03G03612390.1">
    <property type="protein sequence ID" value="TraesLAC6D03G03612390.1.CDS1"/>
    <property type="gene ID" value="TraesLAC6D03G03612390"/>
</dbReference>
<accession>A0A3B6QCM8</accession>
<dbReference type="InterPro" id="IPR036047">
    <property type="entry name" value="F-box-like_dom_sf"/>
</dbReference>
<dbReference type="Pfam" id="PF12937">
    <property type="entry name" value="F-box-like"/>
    <property type="match status" value="1"/>
</dbReference>
<dbReference type="Gramene" id="TraesPARA_EIv1.0_2212070.1">
    <property type="protein sequence ID" value="TraesPARA_EIv1.0_2212070.1.CDS1"/>
    <property type="gene ID" value="TraesPARA_EIv1.0_2212070"/>
</dbReference>
<dbReference type="Proteomes" id="UP000019116">
    <property type="component" value="Chromosome 6D"/>
</dbReference>
<dbReference type="Gramene" id="TraesSYM6D03G03604060.1">
    <property type="protein sequence ID" value="TraesSYM6D03G03604060.1.CDS1"/>
    <property type="gene ID" value="TraesSYM6D03G03604060"/>
</dbReference>